<proteinExistence type="predicted"/>
<dbReference type="Gramene" id="TraesCLE_scaffold_121017_01G000200.1">
    <property type="protein sequence ID" value="TraesCLE_scaffold_121017_01G000200.1"/>
    <property type="gene ID" value="TraesCLE_scaffold_121017_01G000200"/>
</dbReference>
<reference evidence="1" key="1">
    <citation type="submission" date="2018-08" db="EMBL/GenBank/DDBJ databases">
        <authorList>
            <person name="Rossello M."/>
        </authorList>
    </citation>
    <scope>NUCLEOTIDE SEQUENCE [LARGE SCALE GENOMIC DNA]</scope>
    <source>
        <strain evidence="1">cv. Chinese Spring</strain>
    </source>
</reference>
<dbReference type="Proteomes" id="UP000019116">
    <property type="component" value="Chromosome 7B"/>
</dbReference>
<dbReference type="Gramene" id="TraesSYM7B03G04235000.1">
    <property type="protein sequence ID" value="TraesSYM7B03G04235000.1"/>
    <property type="gene ID" value="TraesSYM7B03G04235000"/>
</dbReference>
<dbReference type="Gramene" id="TraesWEE_scaffold_113198_01G000100.1">
    <property type="protein sequence ID" value="TraesWEE_scaffold_113198_01G000100.1"/>
    <property type="gene ID" value="TraesWEE_scaffold_113198_01G000100"/>
</dbReference>
<evidence type="ECO:0000313" key="1">
    <source>
        <dbReference type="EnsemblPlants" id="TraesCS7B02G292900.1"/>
    </source>
</evidence>
<dbReference type="OMA" id="SMSTRHY"/>
<dbReference type="Gramene" id="TraesCS7B03G0790700.1">
    <property type="protein sequence ID" value="TraesCS7B03G0790700.1.CDS"/>
    <property type="gene ID" value="TraesCS7B03G0790700"/>
</dbReference>
<sequence>MPDAPKIFSRKQRQILGAVLIHSSQEIIGNYCLPNDKGQTLSTSKDVNILEPIRKCRGIRVLYGPQVQMRHSTRRRYVPQGPRLVMQPLNCVSFLLGVAVLSATLEPFVVAIAHRELLTATDSVRGSETRLEPTVDKTITDEGIRSNVLTRGKMVLGDAAMEKTDGRSTASSGAKHSVGQCGHGGGKDLSMDCYFRGRKLHQGAYFDGHIPFTADYRRPRNHPPKNN</sequence>
<dbReference type="OrthoDB" id="667957at2759"/>
<dbReference type="Gramene" id="TraesCAD_scaffold_013429_01G000200.1">
    <property type="protein sequence ID" value="TraesCAD_scaffold_013429_01G000200.1"/>
    <property type="gene ID" value="TraesCAD_scaffold_013429_01G000200"/>
</dbReference>
<keyword evidence="2" id="KW-1185">Reference proteome</keyword>
<evidence type="ECO:0000313" key="2">
    <source>
        <dbReference type="Proteomes" id="UP000019116"/>
    </source>
</evidence>
<protein>
    <submittedName>
        <fullName evidence="1">Uncharacterized protein</fullName>
    </submittedName>
</protein>
<dbReference type="AlphaFoldDB" id="A0A3B6SGS7"/>
<organism evidence="1">
    <name type="scientific">Triticum aestivum</name>
    <name type="common">Wheat</name>
    <dbReference type="NCBI Taxonomy" id="4565"/>
    <lineage>
        <taxon>Eukaryota</taxon>
        <taxon>Viridiplantae</taxon>
        <taxon>Streptophyta</taxon>
        <taxon>Embryophyta</taxon>
        <taxon>Tracheophyta</taxon>
        <taxon>Spermatophyta</taxon>
        <taxon>Magnoliopsida</taxon>
        <taxon>Liliopsida</taxon>
        <taxon>Poales</taxon>
        <taxon>Poaceae</taxon>
        <taxon>BOP clade</taxon>
        <taxon>Pooideae</taxon>
        <taxon>Triticodae</taxon>
        <taxon>Triticeae</taxon>
        <taxon>Triticinae</taxon>
        <taxon>Triticum</taxon>
    </lineage>
</organism>
<dbReference type="Gramene" id="TraesRN7B0100796500.1">
    <property type="protein sequence ID" value="TraesRN7B0100796500.1"/>
    <property type="gene ID" value="TraesRN7B0100796500"/>
</dbReference>
<reference evidence="1" key="2">
    <citation type="submission" date="2018-10" db="UniProtKB">
        <authorList>
            <consortium name="EnsemblPlants"/>
        </authorList>
    </citation>
    <scope>IDENTIFICATION</scope>
</reference>
<dbReference type="Gramene" id="TraesROB_scaffold_021714_01G000100.1">
    <property type="protein sequence ID" value="TraesROB_scaffold_021714_01G000100.1"/>
    <property type="gene ID" value="TraesROB_scaffold_021714_01G000100"/>
</dbReference>
<dbReference type="EnsemblPlants" id="TraesCS7B02G292900.1">
    <property type="protein sequence ID" value="TraesCS7B02G292900.1"/>
    <property type="gene ID" value="TraesCS7B02G292900"/>
</dbReference>
<accession>A0A3B6SGS7</accession>
<name>A0A3B6SGS7_WHEAT</name>
<dbReference type="Gramene" id="TraesARI7B03G04106140.1">
    <property type="protein sequence ID" value="TraesARI7B03G04106140.1"/>
    <property type="gene ID" value="TraesARI7B03G04106140"/>
</dbReference>
<dbReference type="Gramene" id="TraesCS7B02G292900.1">
    <property type="protein sequence ID" value="TraesCS7B02G292900.1"/>
    <property type="gene ID" value="TraesCS7B02G292900"/>
</dbReference>